<sequence length="322" mass="38350">MTKKLLLIFGLLLFSKHFSQSEKLIGEWFLDRTVKSDGNNLEINNPKYSMFLTYKINPNELMINNIKFKAKFSVDQIKLDNRNFKYWFEKDYLLIQEGNEISLFLKADNFIKKYPEFEPKVEIRNNDSVIVANQIIHPIFNNEKTFDDFIIPLMTQESSKNMNDLYFNAEYILTKDNKITDIKIINKRTPQYDSQFIQALKKAEKYYENPYKKNLLIVEEKHFLKWYDDLKDNSEKELHNYIYEGSGFYDNNNFEKAIEKLSKIDQLDIKDNKFMMNIHDAYIKLGISYLALGKNDQACINFRKAGNLTDFAVRNYLKDFCK</sequence>
<evidence type="ECO:0000313" key="2">
    <source>
        <dbReference type="Proteomes" id="UP000199469"/>
    </source>
</evidence>
<name>A0A1I0S155_9FLAO</name>
<dbReference type="InterPro" id="IPR011990">
    <property type="entry name" value="TPR-like_helical_dom_sf"/>
</dbReference>
<dbReference type="OrthoDB" id="707134at2"/>
<evidence type="ECO:0008006" key="3">
    <source>
        <dbReference type="Google" id="ProtNLM"/>
    </source>
</evidence>
<dbReference type="Gene3D" id="1.25.40.10">
    <property type="entry name" value="Tetratricopeptide repeat domain"/>
    <property type="match status" value="1"/>
</dbReference>
<dbReference type="SUPFAM" id="SSF48452">
    <property type="entry name" value="TPR-like"/>
    <property type="match status" value="1"/>
</dbReference>
<dbReference type="Proteomes" id="UP000199469">
    <property type="component" value="Unassembled WGS sequence"/>
</dbReference>
<organism evidence="1 2">
    <name type="scientific">Chryseobacterium wanjuense</name>
    <dbReference type="NCBI Taxonomy" id="356305"/>
    <lineage>
        <taxon>Bacteria</taxon>
        <taxon>Pseudomonadati</taxon>
        <taxon>Bacteroidota</taxon>
        <taxon>Flavobacteriia</taxon>
        <taxon>Flavobacteriales</taxon>
        <taxon>Weeksellaceae</taxon>
        <taxon>Chryseobacterium group</taxon>
        <taxon>Chryseobacterium</taxon>
    </lineage>
</organism>
<dbReference type="AlphaFoldDB" id="A0A1I0S155"/>
<evidence type="ECO:0000313" key="1">
    <source>
        <dbReference type="EMBL" id="SEW48170.1"/>
    </source>
</evidence>
<dbReference type="STRING" id="356305.SAMN05421841_3737"/>
<dbReference type="EMBL" id="FOIU01000003">
    <property type="protein sequence ID" value="SEW48170.1"/>
    <property type="molecule type" value="Genomic_DNA"/>
</dbReference>
<proteinExistence type="predicted"/>
<keyword evidence="2" id="KW-1185">Reference proteome</keyword>
<accession>A0A1I0S155</accession>
<dbReference type="RefSeq" id="WP_089795292.1">
    <property type="nucleotide sequence ID" value="NZ_FOIU01000003.1"/>
</dbReference>
<gene>
    <name evidence="1" type="ORF">SAMN05421841_3737</name>
</gene>
<reference evidence="2" key="1">
    <citation type="submission" date="2016-10" db="EMBL/GenBank/DDBJ databases">
        <authorList>
            <person name="Varghese N."/>
            <person name="Submissions S."/>
        </authorList>
    </citation>
    <scope>NUCLEOTIDE SEQUENCE [LARGE SCALE GENOMIC DNA]</scope>
    <source>
        <strain evidence="2">DSM 17724</strain>
    </source>
</reference>
<protein>
    <recommendedName>
        <fullName evidence="3">Tetratricopeptide repeat-containing protein</fullName>
    </recommendedName>
</protein>